<evidence type="ECO:0000256" key="4">
    <source>
        <dbReference type="ARBA" id="ARBA00012700"/>
    </source>
</evidence>
<evidence type="ECO:0000256" key="9">
    <source>
        <dbReference type="ARBA" id="ARBA00022737"/>
    </source>
</evidence>
<dbReference type="InterPro" id="IPR041960">
    <property type="entry name" value="GGTase_I_beta"/>
</dbReference>
<feature type="domain" description="Prenyltransferase alpha-alpha toroid" evidence="13">
    <location>
        <begin position="12"/>
        <end position="337"/>
    </location>
</feature>
<dbReference type="InterPro" id="IPR001330">
    <property type="entry name" value="Prenyltrans"/>
</dbReference>
<dbReference type="CDD" id="cd02895">
    <property type="entry name" value="GGTase-I"/>
    <property type="match status" value="1"/>
</dbReference>
<evidence type="ECO:0000256" key="2">
    <source>
        <dbReference type="ARBA" id="ARBA00001947"/>
    </source>
</evidence>
<evidence type="ECO:0000256" key="3">
    <source>
        <dbReference type="ARBA" id="ARBA00010497"/>
    </source>
</evidence>
<dbReference type="GO" id="GO:0004662">
    <property type="term" value="F:CAAX-protein geranylgeranyltransferase activity"/>
    <property type="evidence" value="ECO:0007669"/>
    <property type="project" value="UniProtKB-EC"/>
</dbReference>
<evidence type="ECO:0000256" key="7">
    <source>
        <dbReference type="ARBA" id="ARBA00022679"/>
    </source>
</evidence>
<keyword evidence="10" id="KW-0862">Zinc</keyword>
<comment type="cofactor">
    <cofactor evidence="2">
        <name>Zn(2+)</name>
        <dbReference type="ChEBI" id="CHEBI:29105"/>
    </cofactor>
</comment>
<reference evidence="14 15" key="1">
    <citation type="submission" date="2016-07" db="EMBL/GenBank/DDBJ databases">
        <title>Pervasive Adenine N6-methylation of Active Genes in Fungi.</title>
        <authorList>
            <consortium name="DOE Joint Genome Institute"/>
            <person name="Mondo S.J."/>
            <person name="Dannebaum R.O."/>
            <person name="Kuo R.C."/>
            <person name="Labutti K."/>
            <person name="Haridas S."/>
            <person name="Kuo A."/>
            <person name="Salamov A."/>
            <person name="Ahrendt S.R."/>
            <person name="Lipzen A."/>
            <person name="Sullivan W."/>
            <person name="Andreopoulos W.B."/>
            <person name="Clum A."/>
            <person name="Lindquist E."/>
            <person name="Daum C."/>
            <person name="Ramamoorthy G.K."/>
            <person name="Gryganskyi A."/>
            <person name="Culley D."/>
            <person name="Magnuson J.K."/>
            <person name="James T.Y."/>
            <person name="O'Malley M.A."/>
            <person name="Stajich J.E."/>
            <person name="Spatafora J.W."/>
            <person name="Visel A."/>
            <person name="Grigoriev I.V."/>
        </authorList>
    </citation>
    <scope>NUCLEOTIDE SEQUENCE [LARGE SCALE GENOMIC DNA]</scope>
    <source>
        <strain evidence="14 15">NRRL 2496</strain>
    </source>
</reference>
<dbReference type="Proteomes" id="UP000242180">
    <property type="component" value="Unassembled WGS sequence"/>
</dbReference>
<accession>A0A1X2H3K4</accession>
<keyword evidence="7 14" id="KW-0808">Transferase</keyword>
<gene>
    <name evidence="14" type="ORF">BCR43DRAFT_498244</name>
</gene>
<dbReference type="EMBL" id="MCGN01000010">
    <property type="protein sequence ID" value="ORY92371.1"/>
    <property type="molecule type" value="Genomic_DNA"/>
</dbReference>
<comment type="caution">
    <text evidence="14">The sequence shown here is derived from an EMBL/GenBank/DDBJ whole genome shotgun (WGS) entry which is preliminary data.</text>
</comment>
<dbReference type="PANTHER" id="PTHR11774:SF4">
    <property type="entry name" value="GERANYLGERANYL TRANSFERASE TYPE-1 SUBUNIT BETA"/>
    <property type="match status" value="1"/>
</dbReference>
<dbReference type="EC" id="2.5.1.59" evidence="4"/>
<comment type="similarity">
    <text evidence="3">Belongs to the protein prenyltransferase subunit beta family.</text>
</comment>
<evidence type="ECO:0000256" key="8">
    <source>
        <dbReference type="ARBA" id="ARBA00022723"/>
    </source>
</evidence>
<organism evidence="14 15">
    <name type="scientific">Syncephalastrum racemosum</name>
    <name type="common">Filamentous fungus</name>
    <dbReference type="NCBI Taxonomy" id="13706"/>
    <lineage>
        <taxon>Eukaryota</taxon>
        <taxon>Fungi</taxon>
        <taxon>Fungi incertae sedis</taxon>
        <taxon>Mucoromycota</taxon>
        <taxon>Mucoromycotina</taxon>
        <taxon>Mucoromycetes</taxon>
        <taxon>Mucorales</taxon>
        <taxon>Syncephalastraceae</taxon>
        <taxon>Syncephalastrum</taxon>
    </lineage>
</organism>
<comment type="cofactor">
    <cofactor evidence="1">
        <name>Mg(2+)</name>
        <dbReference type="ChEBI" id="CHEBI:18420"/>
    </cofactor>
</comment>
<keyword evidence="9" id="KW-0677">Repeat</keyword>
<dbReference type="AlphaFoldDB" id="A0A1X2H3K4"/>
<dbReference type="Gene3D" id="1.50.10.20">
    <property type="match status" value="1"/>
</dbReference>
<evidence type="ECO:0000313" key="14">
    <source>
        <dbReference type="EMBL" id="ORY92371.1"/>
    </source>
</evidence>
<evidence type="ECO:0000256" key="10">
    <source>
        <dbReference type="ARBA" id="ARBA00022833"/>
    </source>
</evidence>
<dbReference type="GO" id="GO:0005953">
    <property type="term" value="C:CAAX-protein geranylgeranyltransferase complex"/>
    <property type="evidence" value="ECO:0007669"/>
    <property type="project" value="InterPro"/>
</dbReference>
<dbReference type="InParanoid" id="A0A1X2H3K4"/>
<evidence type="ECO:0000256" key="6">
    <source>
        <dbReference type="ARBA" id="ARBA00022602"/>
    </source>
</evidence>
<evidence type="ECO:0000256" key="11">
    <source>
        <dbReference type="ARBA" id="ARBA00022842"/>
    </source>
</evidence>
<name>A0A1X2H3K4_SYNRA</name>
<keyword evidence="15" id="KW-1185">Reference proteome</keyword>
<dbReference type="SUPFAM" id="SSF48239">
    <property type="entry name" value="Terpenoid cyclases/Protein prenyltransferases"/>
    <property type="match status" value="1"/>
</dbReference>
<dbReference type="InterPro" id="IPR045089">
    <property type="entry name" value="PGGT1B-like"/>
</dbReference>
<evidence type="ECO:0000259" key="13">
    <source>
        <dbReference type="Pfam" id="PF00432"/>
    </source>
</evidence>
<evidence type="ECO:0000256" key="1">
    <source>
        <dbReference type="ARBA" id="ARBA00001946"/>
    </source>
</evidence>
<evidence type="ECO:0000256" key="12">
    <source>
        <dbReference type="ARBA" id="ARBA00031713"/>
    </source>
</evidence>
<protein>
    <recommendedName>
        <fullName evidence="5">Geranylgeranyl transferase type-1 subunit beta</fullName>
        <ecNumber evidence="4">2.5.1.59</ecNumber>
    </recommendedName>
    <alternativeName>
        <fullName evidence="12">Geranylgeranyl transferase type I subunit beta</fullName>
    </alternativeName>
</protein>
<dbReference type="STRING" id="13706.A0A1X2H3K4"/>
<evidence type="ECO:0000256" key="5">
    <source>
        <dbReference type="ARBA" id="ARBA00020603"/>
    </source>
</evidence>
<evidence type="ECO:0000313" key="15">
    <source>
        <dbReference type="Proteomes" id="UP000242180"/>
    </source>
</evidence>
<dbReference type="FunCoup" id="A0A1X2H3K4">
    <property type="interactions" value="287"/>
</dbReference>
<keyword evidence="8" id="KW-0479">Metal-binding</keyword>
<dbReference type="OrthoDB" id="24893at2759"/>
<sequence length="354" mass="39102">MAEATPATINFGKHVKYFVANLTMLPTAYTETETNRMTLAFFCLASLELLGALETAVSERNRSDWIEWIYAQQIKPAPDGSDLNRAKCGFRGASWSGRPFDSHATTSDYIPYDSGHITNTYTALISLLILGDDLSRVDRDAIVESIRCMQQPDGSLGPTEESLERDARFFFSACAVSYILNDWRGLDLDQCIHYARQLQTYEGTFGQQPHMEAHGGSTFCGVAALTLMGKQEQGIINKDKLIRWCLSRQTTGFAGRPNKDADACYCFWIGAALTMLDAFQLTNQDNLREFLAQCQTDFGGFGKAPGARPDLMHSYMGVAALSLMGEPGIGRLDVAVNAPATAMARLKEQCVFWS</sequence>
<dbReference type="OMA" id="RWCLMRQ"/>
<dbReference type="GO" id="GO:0046872">
    <property type="term" value="F:metal ion binding"/>
    <property type="evidence" value="ECO:0007669"/>
    <property type="project" value="UniProtKB-KW"/>
</dbReference>
<dbReference type="Pfam" id="PF00432">
    <property type="entry name" value="Prenyltrans"/>
    <property type="match status" value="1"/>
</dbReference>
<dbReference type="PANTHER" id="PTHR11774">
    <property type="entry name" value="GERANYLGERANYL TRANSFERASE TYPE BETA SUBUNIT"/>
    <property type="match status" value="1"/>
</dbReference>
<proteinExistence type="inferred from homology"/>
<keyword evidence="6" id="KW-0637">Prenyltransferase</keyword>
<keyword evidence="11" id="KW-0460">Magnesium</keyword>
<dbReference type="InterPro" id="IPR008930">
    <property type="entry name" value="Terpenoid_cyclase/PrenylTrfase"/>
</dbReference>